<dbReference type="HAMAP" id="MF_00844_B">
    <property type="entry name" value="RqcH_B"/>
    <property type="match status" value="1"/>
</dbReference>
<dbReference type="PANTHER" id="PTHR15239">
    <property type="entry name" value="NUCLEAR EXPORT MEDIATOR FACTOR NEMF"/>
    <property type="match status" value="1"/>
</dbReference>
<organism evidence="7 8">
    <name type="scientific">Anoxybacillus flavithermus (strain DSM 21510 / WK1)</name>
    <dbReference type="NCBI Taxonomy" id="491915"/>
    <lineage>
        <taxon>Bacteria</taxon>
        <taxon>Bacillati</taxon>
        <taxon>Bacillota</taxon>
        <taxon>Bacilli</taxon>
        <taxon>Bacillales</taxon>
        <taxon>Anoxybacillaceae</taxon>
        <taxon>Anoxybacillus</taxon>
    </lineage>
</organism>
<dbReference type="STRING" id="491915.Aflv_1798"/>
<comment type="similarity">
    <text evidence="5">Belongs to the NEMF family.</text>
</comment>
<dbReference type="Gene3D" id="2.30.310.10">
    <property type="entry name" value="ibrinogen binding protein from staphylococcus aureus domain"/>
    <property type="match status" value="1"/>
</dbReference>
<evidence type="ECO:0000256" key="1">
    <source>
        <dbReference type="ARBA" id="ARBA00022555"/>
    </source>
</evidence>
<dbReference type="AlphaFoldDB" id="B7GGH4"/>
<name>B7GGH4_ANOFW</name>
<evidence type="ECO:0000256" key="3">
    <source>
        <dbReference type="ARBA" id="ARBA00022884"/>
    </source>
</evidence>
<dbReference type="Pfam" id="PF05670">
    <property type="entry name" value="NFACT-R_1"/>
    <property type="match status" value="1"/>
</dbReference>
<dbReference type="GO" id="GO:0000049">
    <property type="term" value="F:tRNA binding"/>
    <property type="evidence" value="ECO:0007669"/>
    <property type="project" value="UniProtKB-UniRule"/>
</dbReference>
<dbReference type="InterPro" id="IPR008532">
    <property type="entry name" value="NFACT_RNA-bd"/>
</dbReference>
<dbReference type="KEGG" id="afl:Aflv_1798"/>
<dbReference type="InterPro" id="IPR043682">
    <property type="entry name" value="RqcH_bacterial"/>
</dbReference>
<feature type="domain" description="NFACT RNA-binding" evidence="6">
    <location>
        <begin position="535"/>
        <end position="623"/>
    </location>
</feature>
<evidence type="ECO:0000256" key="4">
    <source>
        <dbReference type="ARBA" id="ARBA00022917"/>
    </source>
</evidence>
<evidence type="ECO:0000313" key="8">
    <source>
        <dbReference type="Proteomes" id="UP000000742"/>
    </source>
</evidence>
<dbReference type="Proteomes" id="UP000000742">
    <property type="component" value="Chromosome"/>
</dbReference>
<dbReference type="HOGENOM" id="CLU_022481_2_1_9"/>
<evidence type="ECO:0000313" key="7">
    <source>
        <dbReference type="EMBL" id="ACJ34159.1"/>
    </source>
</evidence>
<evidence type="ECO:0000256" key="2">
    <source>
        <dbReference type="ARBA" id="ARBA00022730"/>
    </source>
</evidence>
<accession>B7GGH4</accession>
<dbReference type="GO" id="GO:0043023">
    <property type="term" value="F:ribosomal large subunit binding"/>
    <property type="evidence" value="ECO:0007669"/>
    <property type="project" value="UniProtKB-UniRule"/>
</dbReference>
<dbReference type="GO" id="GO:1990112">
    <property type="term" value="C:RQC complex"/>
    <property type="evidence" value="ECO:0007669"/>
    <property type="project" value="TreeGrafter"/>
</dbReference>
<comment type="subunit">
    <text evidence="5">Associates with stalled 50S ribosomal subunits. Binds to RqcP.</text>
</comment>
<sequence length="653" mass="74761">MNADGFFSSDSSFFPNCFNRFFASFSVNPKPIVVFTCCSTCSTRSPCQLISFPLPLILSMTAYSGMYKKMIWYNEKKKRKVFFMSFDGVFTYAMTKELQRTLVGGRISKIYQPSSYELVCHVRSHGRNYKLLLCAHPTYARIHLTNETYDNPPEPPMFCMLLRKHMEGGIIEAITQVDFDRIIIIHVKARNELGDVCTKQLIIEMMGRHSNIILVDEQTNTIIDSVKHLSPAVNRYRTVLPGAPYISPPSHDKLNPLDATEETVLKKIDFLAGKLADQLVATFMGISPLFAREAVHRAGLANRTTLPKSFISLVENVRNGNFTPYIYATGEKEIFYALPLTHIEGEIKPFDTLSEMLDRFYFGKAERDRVKQQAHDLERFVANEKAKNEKKLVKLQQTLEEAKQAERYRLYGELLTANLFAVERGMKEVEVVNYYDENGATVTIPLDEQKTPSENAQSYFQKYQKAKNSLAIVQEQIERTKEEIVYFETLLQQLETASPKDIDDIRDELIEQGYLRAKATKQKKQKPRTIELERYISSDGTEIFVGKNNKQNDYLTNKLASKDDIWLHTKDIPGSHVVIKSKQPSEQTIIEAAHLAAYFSKARHSSSVPVDYTRVRYVKKPSGAKPGFVIYENQQTIYVTPNEELVVKMKKPV</sequence>
<dbReference type="EMBL" id="CP000922">
    <property type="protein sequence ID" value="ACJ34159.1"/>
    <property type="molecule type" value="Genomic_DNA"/>
</dbReference>
<evidence type="ECO:0000259" key="6">
    <source>
        <dbReference type="Pfam" id="PF05670"/>
    </source>
</evidence>
<dbReference type="eggNOG" id="COG1293">
    <property type="taxonomic scope" value="Bacteria"/>
</dbReference>
<feature type="coiled-coil region" evidence="5">
    <location>
        <begin position="463"/>
        <end position="497"/>
    </location>
</feature>
<protein>
    <recommendedName>
        <fullName evidence="5">Rqc2 homolog RqcH</fullName>
        <shortName evidence="5">RqcH</shortName>
    </recommendedName>
</protein>
<dbReference type="Pfam" id="PF05833">
    <property type="entry name" value="NFACT_N"/>
    <property type="match status" value="1"/>
</dbReference>
<keyword evidence="2 5" id="KW-0699">rRNA-binding</keyword>
<dbReference type="Gene3D" id="3.40.970.40">
    <property type="entry name" value="fibrinogen binding protein from staphylococcus aureus domain like"/>
    <property type="match status" value="1"/>
</dbReference>
<keyword evidence="4 5" id="KW-0648">Protein biosynthesis</keyword>
<dbReference type="InterPro" id="IPR051608">
    <property type="entry name" value="RQC_Subunit_NEMF"/>
</dbReference>
<reference evidence="7 8" key="1">
    <citation type="journal article" date="2008" name="Genome Biol.">
        <title>Encapsulated in silica: genome, proteome and physiology of the thermophilic bacterium Anoxybacillus flavithermus WK1.</title>
        <authorList>
            <person name="Saw J.H."/>
            <person name="Mountain B.W."/>
            <person name="Feng L."/>
            <person name="Omelchenko M.V."/>
            <person name="Hou S."/>
            <person name="Saito J.A."/>
            <person name="Stott M.B."/>
            <person name="Li D."/>
            <person name="Zhao G."/>
            <person name="Wu J."/>
            <person name="Galperin M.Y."/>
            <person name="Koonin E.V."/>
            <person name="Makarova K.S."/>
            <person name="Wolf Y.I."/>
            <person name="Rigden D.J."/>
            <person name="Dunfield P.F."/>
            <person name="Wang L."/>
            <person name="Alam M."/>
        </authorList>
    </citation>
    <scope>NUCLEOTIDE SEQUENCE [LARGE SCALE GENOMIC DNA]</scope>
    <source>
        <strain evidence="8">DSM 21510 / WK1</strain>
    </source>
</reference>
<keyword evidence="3 5" id="KW-0694">RNA-binding</keyword>
<dbReference type="GO" id="GO:0072344">
    <property type="term" value="P:rescue of stalled ribosome"/>
    <property type="evidence" value="ECO:0007669"/>
    <property type="project" value="UniProtKB-UniRule"/>
</dbReference>
<gene>
    <name evidence="5" type="primary">rqcH</name>
    <name evidence="7" type="ordered locus">Aflv_1798</name>
</gene>
<dbReference type="GO" id="GO:0019843">
    <property type="term" value="F:rRNA binding"/>
    <property type="evidence" value="ECO:0007669"/>
    <property type="project" value="UniProtKB-UniRule"/>
</dbReference>
<proteinExistence type="inferred from homology"/>
<comment type="function">
    <text evidence="5">Key component of the ribosome quality control system (RQC), a ribosome-associated complex that mediates the extraction of incompletely synthesized nascent chains from stalled ribosomes and their subsequent degradation. RqcH recruits Ala-charged tRNA, and with RqcP directs the elongation of stalled nascent chains on 50S ribosomal subunits, leading to non-templated C-terminal alanine extensions (Ala tail). The Ala tail promotes nascent chain degradation. May add between 1 and at least 8 Ala residues. Binds to stalled 50S ribosomal subunits.</text>
</comment>
<keyword evidence="1 5" id="KW-0820">tRNA-binding</keyword>
<evidence type="ECO:0000256" key="5">
    <source>
        <dbReference type="HAMAP-Rule" id="MF_00844"/>
    </source>
</evidence>
<dbReference type="FunFam" id="2.30.310.10:FF:000004">
    <property type="entry name" value="Fibronectin-binding protein A"/>
    <property type="match status" value="1"/>
</dbReference>
<dbReference type="Gene3D" id="1.10.8.50">
    <property type="match status" value="1"/>
</dbReference>
<dbReference type="PANTHER" id="PTHR15239:SF6">
    <property type="entry name" value="RIBOSOME QUALITY CONTROL COMPLEX SUBUNIT NEMF"/>
    <property type="match status" value="1"/>
</dbReference>
<keyword evidence="5" id="KW-0175">Coiled coil</keyword>